<feature type="domain" description="PI3K/PI4K catalytic" evidence="2">
    <location>
        <begin position="2867"/>
        <end position="3260"/>
    </location>
</feature>
<feature type="transmembrane region" description="Helical" evidence="1">
    <location>
        <begin position="389"/>
        <end position="408"/>
    </location>
</feature>
<gene>
    <name evidence="3" type="ORF">PRELSG_1102500</name>
</gene>
<feature type="transmembrane region" description="Helical" evidence="1">
    <location>
        <begin position="3530"/>
        <end position="3548"/>
    </location>
</feature>
<evidence type="ECO:0000256" key="1">
    <source>
        <dbReference type="SAM" id="Phobius"/>
    </source>
</evidence>
<dbReference type="Proteomes" id="UP000220158">
    <property type="component" value="Chromosome 11"/>
</dbReference>
<name>A0A1J1H6V3_PLARL</name>
<keyword evidence="4" id="KW-1185">Reference proteome</keyword>
<evidence type="ECO:0000313" key="4">
    <source>
        <dbReference type="Proteomes" id="UP000220158"/>
    </source>
</evidence>
<accession>A0A1J1H6V3</accession>
<dbReference type="VEuPathDB" id="PlasmoDB:PRELSG_1102500"/>
<keyword evidence="1" id="KW-0812">Transmembrane</keyword>
<feature type="transmembrane region" description="Helical" evidence="1">
    <location>
        <begin position="160"/>
        <end position="178"/>
    </location>
</feature>
<sequence>MKNVNKQSSGISQNLTKILSNIENILKKNAENIFYVKNIICYFYFSYYITHSPIDDDSLRALERNKRKTFLSLNERLKLISETILYILKNDIFSYNKIILNKEFIILENYQNENFIIENYLNSVRRGKKEIFLDFLKIKIKNEELLPFMVLLCCSDYNNIENMCIFMVITLYIIYTFLEKYNVKTKLLIEEMNIFELDKLYLYISDRYKMDGYFMCTNKVINIVISFYINLLNIGKNELLNIINGKVVFRNINKNKTKYKNSIILSSFIEANIDKNIMYEKLRFLFIAICDGLLLILENLVCVNYLTFVILDVFILVSKYYPWFIIKNIEKFISLFCKFVLNSQLFFFFINKLHGIFNNEKLLTFEVYSKAVNCVLEKLDRNYDNVQELFLLLFFYIICIKLFLIQLLKNDIHNVEFLFLSLNYLNNYLCHLIRIWNFNFPIFLSFKKLINEYINIYVLLINNLLIFDTSLFSEKQIIEGNTLLQYFINENIKCSLIYSKHIRNHEMNAYMLNLLERAIDKNVHLEKINDYDIEKEEKEKTKDIYNSIPNKEKSNNEKECIKENRKQIVDYKDLNRFKNEDNADYLKICKALLKDFSEILISCIYKMKDKKKLIEIVISNFKKINSTNKNFLKFYFINIILPFKKFFNDNYIKNRLFYIYTYIVRKLKVQEIKAYIFSEIIFINYYISNVLKTLKYSPFLFYYLEYNKNKIDATFFNNSLFKEDYNIYFYKFYKNNLDYFFLIVNSCKKEHPILPIIIYNIYIFYEITKNISDYFQYDKTYLNNLLYYYNCNNLMKFYLLFLNILRKIYKEKNCFLKMEDNIKNDEIVFYFLSMFFNLNDFNNFFINFFVDLYLFYKSCKNLFFLYIFFQNFDRSLYFSFLKEFFKFPFFLLHKEKFLGGQTKINKDTYIHCNFISEIQNNSGYVVKNKDFNNFQVYQKQNINKKESKYTSSEHRKENENTVNYNYINETDVKINKSDNKNYNSIDKNNNTNNDSYSSIMGTDKINMEKKNKNKKDINMNIQNLRSYFLINIINNIFDELKCFILQDNFYEVIKDNNEKIYIENNYKKNKIHLFILTLLKTDILNKDFKSIEKYNLNVNDFFVYFILEKNSYIFNCLLSKSSIHAHKVTKFYKNCLSYFKINIEDILNKKFSETYTSLENRNKKKNNFFNELKYFIKEFDSLNLFKNYKKLKRSLNNIYKNETNYEESDCISYNDETKLKWIIDCIIKQKETKKEEKNIKNKDLVNYDVYNINLLFVGYCLILNCLKYKSKNKKESFLMLANMFDMFLSKLKNYNYLKKYKCLLKNAQHMIDLIYIMDAYQLKITNKLITIIHDGNGFSNNSNISLFLHNKLEAYKKNYLDKYFSINLYTFYLNHINIYSCWKKLTIFKNIISNDNFLYFNTSYIFSIFDQILNDLIENLTNQISQREVNLNITVNYKYTKEYNDDFYKIIDNFIHIMYINNILTFISIYSKESFYIYSLFDFYNKMKFFLSQIFQENYKNYDYNKRRNIFMRYFNKTNKSDKNKNYSNVNTKDNNINNNFLNKSDDNKYIKNYDRDNIHYSNKSDNDINEDICHTLISHFPFCLLDINKIINLYIDFINNNFINIVYYFENNKKVLTLISSCLCFINKEDNNKNNKDDISKYYGNLILCNTYFFKSVIYIYMQSCIYSSNPLHIYNFLKNLTSINKNILSTHIKKYLLSMYFLKNKDFYFCRMFIENTLYDLEEKNNEKNFIYDLNSYDDLINLYFMNISFCDNKWKLRNLCENLNQNIYLYSNHVDKKNDFLNLIINYYDHNLSIIYNSKYDKENSFYNYDDIKRREQSSDSYEKYHKNNDIGSDYDINYSVNTNIYNLKLKRNYIYNDILKKDALFIIKNIRKNKLIYENDEKLEKAKFLFYNFNKYLKENSFYCYDFYIRKKLFSGYINNNSKINKLIKKSKFNHTNNVNIFNTNDLKENFANHSIYKYCSYRNRKDILIFFLINKILNYCNKKNSFFSIYLLLKNNYKYKNYIENNNIFFSIISNKYADKLSVKDRLKNYEELNKLLFRHIYVKERSFLNKPILKYENEYILGNEVDIDYSKMNENYLNFIYFSLNKGNYCKNSNINEHTEYINNIENEKYSNTFLSNNYEDNFFKHLYYEYTNEEYLIINEIKKKKTNIHYSYWNNRYKNNLFLLKLYYELYVAKKKGESHKKCNGYIDIYYVVELKKIRKLIIKFSNSKQKFYDWNYIKSYLYDKKKDNSSYTDIILNHLLFLQYTKTLFLYNSINSMTNSFDYSFNYNVNQKNNDNSIYIKNNFKLKNKLLFFFKNLFIFYNEKEILKKMLLRNIKTRKGEMLFEEVNKLKLKNKSIPKICEEKEVTCIDHGYNNNLTCDYNLIDKNNQNDEKNEIKTNETQDNFINNSPADFDICIYDFIIKIPIYMYALIYRNILNYLFEKNEDLNLKRIIFFLFLHLYKKIPEIITVHITAFYKMFIYDQYVKNFNKNFFSLLCYKQNNLNKSKNYQKGNNMHNDEFYLTNSLYEKKIALHSYDSKNEIKTEQERIINECENTKEHTANFILYSDNEKEENKFHEIYTDSYAEENEKVNNLLCDDFIIRNNITIVQFFNKIKDSNFLFYLDFNNSLTSLLNSFELIFSRIFQILLSYVKHLTNIYLKNVRFSYCLNFEETKDSVKSRLREKDLSENEETVKYELENFWKSKFLFLLIFLNELVLYLNNECENNSTYLKYFFSHMHLMSEFSNISNLDFYIKNLIEEELRKIYILFIDFYCYLYINKKIKLTKDIEVNIKKHIFITQNGDMPGFNIKYFEALKEFLYNFNNFLYKIIENNKIVDLKNCFFSDFIEYKSSSKNSEFINLHLEEKISYDMISYNKIVNFRNEVYTIKINNPMKIITIIFQNGNINSYITKSGEDLRINKYISDIFDFTFHLINKKKFNKNSLYDKLLYNNIFRVNKNFENTILENEEIFFDFSKYIPAQSSDIIYLSNAIGLIKKNKNLISILSLINDENKKKFNEIYNEKLTEKIKKYEEKKLVERYSNICSKEKIEFENKKNEIEKNNKYVEMKNNNVNNINNITKKEKERILREVYDELKVYYEKETYSIKLYIHMLSNDNKEYFNNRKKYTSSLIFNSCINFIAKIGDRHLNNILYDYINHEILNIDLNLTFQKGLYLANPEVVPIRITDIFWKASLFNFSNSTFIYNLNKISSIIYQYKSYYLNNFFQFFFYPFYNHKNRNFFHILQFNHLLKSNCCINNYIEKKRSVQSINDLLFFINSMIKCFNNIYMNHSFIINNINKFKKIIPSYFHSIYYNNNNLKRKIVNLINNSRLYYYHFRKIVNSSNDYIKQIFYKISQLINNYKFVEKKRKEGVKKEKVDEENEETKIEIKNTLISRINENRQLNDYPYAFIKTNGNNEFFYDKDLSGNNKNVLEFDFKYNIKYLLKKIPLYYLSKLLKIFQLKEINKLYLLKIEKYIKRLFVIYNQNYLTNKIIKKKFHTVKDCIKECLRINNKNINNESLIEINNILYDNFLIIENIISKNTKTHFIYIYFISFMFYAFSINLKKIMKTYISHKNNSIKYFLQETFFFPQVKRNYLRKIIIKTSKYLYILKNNNILYYLSNEDNKTKGDNKYLPKETTKYSKNDNSHDINFLYTKEYEKIKNYLIAINEHISNISKIYNVIKKKYANLLNLIIIYSTLFIFLYLKNTDLKIEEKEKIFYTYYSNFKLKYDFFYTYIYNSPLEDNTYIYYISFKILYIMKYIQYFLQNNYYKYYLNLLLCIEENNKTKKKIYTNNNNVHSQNIKLGIKQKRYNTLYKLKRAKMKKKSKKRKRSFIFIHKINIKSNIRHYASSHYKNRNLLNYFNFLIYLLSKNNFKKNIMKQINNFYKYLIIFHNIKMSNKKKINIVYAYKKITGLYRFYDLNVHYKKNIIDIYKDKNLYFYKPFYDSKMFLYDKNDLDYSENSDDSVTYNEKDNQLTFQKSLYQSNHKMKKIKEFKKGNRKNYFIQKTKMNIISFEKFQNIKKLHKEIEKEKLHFNELNMLYYMTHFENNNDVHFFNQKTYYNEKDCDILLSSKSLISSIYYTQHDFMKKRRKTDNLDFLRKSNLFQKVFYVSKSPNYLSKIYEGWAPWL</sequence>
<evidence type="ECO:0000259" key="2">
    <source>
        <dbReference type="PROSITE" id="PS50290"/>
    </source>
</evidence>
<dbReference type="InterPro" id="IPR000403">
    <property type="entry name" value="PI3/4_kinase_cat_dom"/>
</dbReference>
<dbReference type="EMBL" id="LN835306">
    <property type="protein sequence ID" value="CRH00678.1"/>
    <property type="molecule type" value="Genomic_DNA"/>
</dbReference>
<dbReference type="RefSeq" id="XP_028533681.1">
    <property type="nucleotide sequence ID" value="XM_028677275.1"/>
</dbReference>
<evidence type="ECO:0000313" key="3">
    <source>
        <dbReference type="EMBL" id="CRH00678.1"/>
    </source>
</evidence>
<dbReference type="GeneID" id="39736801"/>
<feature type="transmembrane region" description="Helical" evidence="1">
    <location>
        <begin position="284"/>
        <end position="317"/>
    </location>
</feature>
<proteinExistence type="predicted"/>
<protein>
    <recommendedName>
        <fullName evidence="2">PI3K/PI4K catalytic domain-containing protein</fullName>
    </recommendedName>
</protein>
<keyword evidence="1" id="KW-1133">Transmembrane helix</keyword>
<dbReference type="OrthoDB" id="381190at2759"/>
<keyword evidence="1" id="KW-0472">Membrane</keyword>
<reference evidence="3 4" key="1">
    <citation type="submission" date="2015-04" db="EMBL/GenBank/DDBJ databases">
        <authorList>
            <consortium name="Pathogen Informatics"/>
        </authorList>
    </citation>
    <scope>NUCLEOTIDE SEQUENCE [LARGE SCALE GENOMIC DNA]</scope>
    <source>
        <strain evidence="3 4">SGS1</strain>
    </source>
</reference>
<organism evidence="3 4">
    <name type="scientific">Plasmodium relictum</name>
    <dbReference type="NCBI Taxonomy" id="85471"/>
    <lineage>
        <taxon>Eukaryota</taxon>
        <taxon>Sar</taxon>
        <taxon>Alveolata</taxon>
        <taxon>Apicomplexa</taxon>
        <taxon>Aconoidasida</taxon>
        <taxon>Haemosporida</taxon>
        <taxon>Plasmodiidae</taxon>
        <taxon>Plasmodium</taxon>
        <taxon>Plasmodium (Haemamoeba)</taxon>
    </lineage>
</organism>
<feature type="transmembrane region" description="Helical" evidence="1">
    <location>
        <begin position="332"/>
        <end position="351"/>
    </location>
</feature>
<dbReference type="OMA" id="QVQYYEQ"/>
<dbReference type="PROSITE" id="PS50290">
    <property type="entry name" value="PI3_4_KINASE_3"/>
    <property type="match status" value="1"/>
</dbReference>
<feature type="transmembrane region" description="Helical" evidence="1">
    <location>
        <begin position="3670"/>
        <end position="3689"/>
    </location>
</feature>
<dbReference type="InterPro" id="IPR011009">
    <property type="entry name" value="Kinase-like_dom_sf"/>
</dbReference>
<dbReference type="SUPFAM" id="SSF56112">
    <property type="entry name" value="Protein kinase-like (PK-like)"/>
    <property type="match status" value="1"/>
</dbReference>
<dbReference type="KEGG" id="prel:PRELSG_1102500"/>